<dbReference type="PANTHER" id="PTHR11552">
    <property type="entry name" value="GLUCOSE-METHANOL-CHOLINE GMC OXIDOREDUCTASE"/>
    <property type="match status" value="1"/>
</dbReference>
<dbReference type="AlphaFoldDB" id="A0A6A4HZ32"/>
<gene>
    <name evidence="4" type="ORF">BT96DRAFT_1017952</name>
</gene>
<evidence type="ECO:0000259" key="3">
    <source>
        <dbReference type="Pfam" id="PF05199"/>
    </source>
</evidence>
<evidence type="ECO:0000313" key="5">
    <source>
        <dbReference type="Proteomes" id="UP000799118"/>
    </source>
</evidence>
<accession>A0A6A4HZ32</accession>
<dbReference type="Proteomes" id="UP000799118">
    <property type="component" value="Unassembled WGS sequence"/>
</dbReference>
<dbReference type="EMBL" id="ML769441">
    <property type="protein sequence ID" value="KAE9401855.1"/>
    <property type="molecule type" value="Genomic_DNA"/>
</dbReference>
<evidence type="ECO:0000313" key="4">
    <source>
        <dbReference type="EMBL" id="KAE9401855.1"/>
    </source>
</evidence>
<feature type="region of interest" description="Disordered" evidence="2">
    <location>
        <begin position="303"/>
        <end position="322"/>
    </location>
</feature>
<evidence type="ECO:0000256" key="1">
    <source>
        <dbReference type="ARBA" id="ARBA00001974"/>
    </source>
</evidence>
<keyword evidence="5" id="KW-1185">Reference proteome</keyword>
<dbReference type="PANTHER" id="PTHR11552:SF138">
    <property type="entry name" value="DEHYDROGENASE PKFF-RELATED"/>
    <property type="match status" value="1"/>
</dbReference>
<dbReference type="SUPFAM" id="SSF54373">
    <property type="entry name" value="FAD-linked reductases, C-terminal domain"/>
    <property type="match status" value="1"/>
</dbReference>
<comment type="cofactor">
    <cofactor evidence="1">
        <name>FAD</name>
        <dbReference type="ChEBI" id="CHEBI:57692"/>
    </cofactor>
</comment>
<feature type="compositionally biased region" description="Low complexity" evidence="2">
    <location>
        <begin position="303"/>
        <end position="312"/>
    </location>
</feature>
<proteinExistence type="predicted"/>
<organism evidence="4 5">
    <name type="scientific">Gymnopus androsaceus JB14</name>
    <dbReference type="NCBI Taxonomy" id="1447944"/>
    <lineage>
        <taxon>Eukaryota</taxon>
        <taxon>Fungi</taxon>
        <taxon>Dikarya</taxon>
        <taxon>Basidiomycota</taxon>
        <taxon>Agaricomycotina</taxon>
        <taxon>Agaricomycetes</taxon>
        <taxon>Agaricomycetidae</taxon>
        <taxon>Agaricales</taxon>
        <taxon>Marasmiineae</taxon>
        <taxon>Omphalotaceae</taxon>
        <taxon>Gymnopus</taxon>
    </lineage>
</organism>
<dbReference type="InterPro" id="IPR007867">
    <property type="entry name" value="GMC_OxRtase_C"/>
</dbReference>
<dbReference type="GO" id="GO:0050660">
    <property type="term" value="F:flavin adenine dinucleotide binding"/>
    <property type="evidence" value="ECO:0007669"/>
    <property type="project" value="InterPro"/>
</dbReference>
<feature type="domain" description="Glucose-methanol-choline oxidoreductase C-terminal" evidence="3">
    <location>
        <begin position="96"/>
        <end position="165"/>
    </location>
</feature>
<dbReference type="InterPro" id="IPR012132">
    <property type="entry name" value="GMC_OxRdtase"/>
</dbReference>
<dbReference type="GO" id="GO:0016614">
    <property type="term" value="F:oxidoreductase activity, acting on CH-OH group of donors"/>
    <property type="evidence" value="ECO:0007669"/>
    <property type="project" value="InterPro"/>
</dbReference>
<protein>
    <recommendedName>
        <fullName evidence="3">Glucose-methanol-choline oxidoreductase C-terminal domain-containing protein</fullName>
    </recommendedName>
</protein>
<dbReference type="OrthoDB" id="269227at2759"/>
<dbReference type="GO" id="GO:0044550">
    <property type="term" value="P:secondary metabolite biosynthetic process"/>
    <property type="evidence" value="ECO:0007669"/>
    <property type="project" value="TreeGrafter"/>
</dbReference>
<reference evidence="4" key="1">
    <citation type="journal article" date="2019" name="Environ. Microbiol.">
        <title>Fungal ecological strategies reflected in gene transcription - a case study of two litter decomposers.</title>
        <authorList>
            <person name="Barbi F."/>
            <person name="Kohler A."/>
            <person name="Barry K."/>
            <person name="Baskaran P."/>
            <person name="Daum C."/>
            <person name="Fauchery L."/>
            <person name="Ihrmark K."/>
            <person name="Kuo A."/>
            <person name="LaButti K."/>
            <person name="Lipzen A."/>
            <person name="Morin E."/>
            <person name="Grigoriev I.V."/>
            <person name="Henrissat B."/>
            <person name="Lindahl B."/>
            <person name="Martin F."/>
        </authorList>
    </citation>
    <scope>NUCLEOTIDE SEQUENCE</scope>
    <source>
        <strain evidence="4">JB14</strain>
    </source>
</reference>
<evidence type="ECO:0000256" key="2">
    <source>
        <dbReference type="SAM" id="MobiDB-lite"/>
    </source>
</evidence>
<dbReference type="Pfam" id="PF05199">
    <property type="entry name" value="GMC_oxred_C"/>
    <property type="match status" value="1"/>
</dbReference>
<sequence>MWDHVFASPTYPIGVDSVSRMLNDADYAAAALPEKRYSFESTSKFPIRSGRLDFPADWPELEYIVAPGYLGNWSAPDETQPAAGNYGSVCAAVVAPLSRGNITISSADMNDHPIISSNFLTHPSDKALILAGYKRVRQWTPSAVMAIKNSMKTLNVSRPTFSPVQSEPESYSSRTLDTNLKAKNVPEKHIYIAYGEIPASEINFMRSSSPHIIEPLIGEQTWNSNSLRIIKRPLPPSKIASRRKAYGSLDNFTALCGSLREVQDQARLASTSSGERLRIKSEALTLEHQLSCALRSDQVATYSGSTRPLSSRTRSRNPHCHQTPINITSRVISPEYDYSLPGPLRLKTERLPRRLPLPSSFIVCAESESKPARAD</sequence>
<dbReference type="Gene3D" id="3.30.560.10">
    <property type="entry name" value="Glucose Oxidase, domain 3"/>
    <property type="match status" value="1"/>
</dbReference>
<name>A0A6A4HZ32_9AGAR</name>